<evidence type="ECO:0000256" key="12">
    <source>
        <dbReference type="HAMAP-Rule" id="MF_01959"/>
    </source>
</evidence>
<dbReference type="HAMAP" id="MF_01959">
    <property type="entry name" value="CcmE"/>
    <property type="match status" value="1"/>
</dbReference>
<dbReference type="GO" id="GO:0020037">
    <property type="term" value="F:heme binding"/>
    <property type="evidence" value="ECO:0007669"/>
    <property type="project" value="InterPro"/>
</dbReference>
<dbReference type="GO" id="GO:0017003">
    <property type="term" value="P:protein-heme linkage"/>
    <property type="evidence" value="ECO:0007669"/>
    <property type="project" value="UniProtKB-UniRule"/>
</dbReference>
<keyword evidence="2 12" id="KW-1003">Cell membrane</keyword>
<evidence type="ECO:0000313" key="14">
    <source>
        <dbReference type="EMBL" id="AQS50944.1"/>
    </source>
</evidence>
<dbReference type="NCBIfam" id="NF009731">
    <property type="entry name" value="PRK13254.1-5"/>
    <property type="match status" value="1"/>
</dbReference>
<feature type="topological domain" description="Cytoplasmic" evidence="12">
    <location>
        <begin position="1"/>
        <end position="7"/>
    </location>
</feature>
<organism evidence="14 15">
    <name type="scientific">Paenalcaligenes hominis</name>
    <dbReference type="NCBI Taxonomy" id="643674"/>
    <lineage>
        <taxon>Bacteria</taxon>
        <taxon>Pseudomonadati</taxon>
        <taxon>Pseudomonadota</taxon>
        <taxon>Betaproteobacteria</taxon>
        <taxon>Burkholderiales</taxon>
        <taxon>Alcaligenaceae</taxon>
        <taxon>Paenalcaligenes</taxon>
    </lineage>
</organism>
<dbReference type="GO" id="GO:0005886">
    <property type="term" value="C:plasma membrane"/>
    <property type="evidence" value="ECO:0007669"/>
    <property type="project" value="UniProtKB-SubCell"/>
</dbReference>
<dbReference type="SUPFAM" id="SSF82093">
    <property type="entry name" value="Heme chaperone CcmE"/>
    <property type="match status" value="1"/>
</dbReference>
<dbReference type="STRING" id="643674.PAEH1_04030"/>
<keyword evidence="3 12" id="KW-0349">Heme</keyword>
<dbReference type="NCBIfam" id="NF009727">
    <property type="entry name" value="PRK13254.1-1"/>
    <property type="match status" value="1"/>
</dbReference>
<dbReference type="InterPro" id="IPR036127">
    <property type="entry name" value="CcmE-like_sf"/>
</dbReference>
<reference evidence="14 15" key="1">
    <citation type="submission" date="2017-01" db="EMBL/GenBank/DDBJ databases">
        <title>Complete Genome Sequence of Paenalcaligenes hominis, Isolated from a paraplegic Patient with neurogenic bladder.</title>
        <authorList>
            <person name="Mukhopadhyay R."/>
            <person name="Joaquin J."/>
            <person name="Hogue R."/>
            <person name="Kilaru A."/>
            <person name="Jospin G."/>
            <person name="Mars K."/>
            <person name="Eisen J.A."/>
            <person name="Chaturvedi V."/>
        </authorList>
    </citation>
    <scope>NUCLEOTIDE SEQUENCE [LARGE SCALE GENOMIC DNA]</scope>
    <source>
        <strain evidence="14 15">15S00501</strain>
    </source>
</reference>
<keyword evidence="4 12" id="KW-0812">Transmembrane</keyword>
<evidence type="ECO:0000256" key="3">
    <source>
        <dbReference type="ARBA" id="ARBA00022617"/>
    </source>
</evidence>
<evidence type="ECO:0000256" key="5">
    <source>
        <dbReference type="ARBA" id="ARBA00022723"/>
    </source>
</evidence>
<dbReference type="PANTHER" id="PTHR34128">
    <property type="entry name" value="CYTOCHROME C-TYPE BIOGENESIS PROTEIN CCME HOMOLOG, MITOCHONDRIAL"/>
    <property type="match status" value="1"/>
</dbReference>
<evidence type="ECO:0000256" key="7">
    <source>
        <dbReference type="ARBA" id="ARBA00022968"/>
    </source>
</evidence>
<dbReference type="AlphaFoldDB" id="A0A1U9JYX1"/>
<dbReference type="Proteomes" id="UP000189369">
    <property type="component" value="Chromosome"/>
</dbReference>
<dbReference type="OrthoDB" id="9793584at2"/>
<gene>
    <name evidence="12" type="primary">ccmE</name>
    <name evidence="12" type="synonym">cycJ</name>
    <name evidence="14" type="ORF">PAEH1_04030</name>
</gene>
<dbReference type="GO" id="GO:0017004">
    <property type="term" value="P:cytochrome complex assembly"/>
    <property type="evidence" value="ECO:0007669"/>
    <property type="project" value="UniProtKB-KW"/>
</dbReference>
<evidence type="ECO:0000256" key="13">
    <source>
        <dbReference type="PIRSR" id="PIRSR604329-50"/>
    </source>
</evidence>
<evidence type="ECO:0000256" key="11">
    <source>
        <dbReference type="ARBA" id="ARBA00056663"/>
    </source>
</evidence>
<dbReference type="Gene3D" id="2.40.50.140">
    <property type="entry name" value="Nucleic acid-binding proteins"/>
    <property type="match status" value="1"/>
</dbReference>
<sequence>MTPRQKRTVLVSSGLLVLALISFFVIQALRANMVFFYSPTEIMEGTAPLNQTFRVGGMVSPGSVQRLENGVQVQFRVTDTTTTIPVVYKGSLPDLFKEGQGVVAQGQWDQHVFNAHEVLAKHDENYMPPEAQHSIKQAQKRTLQRSAP</sequence>
<evidence type="ECO:0000256" key="4">
    <source>
        <dbReference type="ARBA" id="ARBA00022692"/>
    </source>
</evidence>
<protein>
    <recommendedName>
        <fullName evidence="12">Cytochrome c-type biogenesis protein CcmE</fullName>
    </recommendedName>
    <alternativeName>
        <fullName evidence="12">Cytochrome c maturation protein E</fullName>
    </alternativeName>
    <alternativeName>
        <fullName evidence="12">Heme chaperone CcmE</fullName>
    </alternativeName>
</protein>
<evidence type="ECO:0000256" key="10">
    <source>
        <dbReference type="ARBA" id="ARBA00023136"/>
    </source>
</evidence>
<feature type="topological domain" description="Extracellular" evidence="12">
    <location>
        <begin position="29"/>
        <end position="148"/>
    </location>
</feature>
<dbReference type="InterPro" id="IPR004329">
    <property type="entry name" value="CcmE"/>
</dbReference>
<dbReference type="GO" id="GO:0046872">
    <property type="term" value="F:metal ion binding"/>
    <property type="evidence" value="ECO:0007669"/>
    <property type="project" value="UniProtKB-KW"/>
</dbReference>
<dbReference type="FunFam" id="2.40.50.140:FF:000104">
    <property type="entry name" value="Cytochrome c-type biogenesis protein CcmE"/>
    <property type="match status" value="1"/>
</dbReference>
<dbReference type="InterPro" id="IPR012340">
    <property type="entry name" value="NA-bd_OB-fold"/>
</dbReference>
<dbReference type="KEGG" id="phn:PAEH1_04030"/>
<keyword evidence="6 12" id="KW-0201">Cytochrome c-type biogenesis</keyword>
<comment type="similarity">
    <text evidence="12">Belongs to the CcmE/CycJ family.</text>
</comment>
<keyword evidence="5 12" id="KW-0479">Metal-binding</keyword>
<name>A0A1U9JYX1_9BURK</name>
<feature type="binding site" description="axial binding residue" evidence="12 13">
    <location>
        <position position="126"/>
    </location>
    <ligand>
        <name>heme</name>
        <dbReference type="ChEBI" id="CHEBI:30413"/>
    </ligand>
    <ligandPart>
        <name>Fe</name>
        <dbReference type="ChEBI" id="CHEBI:18248"/>
    </ligandPart>
</feature>
<dbReference type="PANTHER" id="PTHR34128:SF2">
    <property type="entry name" value="CYTOCHROME C-TYPE BIOGENESIS PROTEIN CCME HOMOLOG, MITOCHONDRIAL"/>
    <property type="match status" value="1"/>
</dbReference>
<comment type="function">
    <text evidence="11 12">Heme chaperone required for the biogenesis of c-type cytochromes. Transiently binds heme delivered by CcmC and transfers the heme to apo-cytochromes in a process facilitated by CcmF and CcmH.</text>
</comment>
<evidence type="ECO:0000256" key="8">
    <source>
        <dbReference type="ARBA" id="ARBA00022989"/>
    </source>
</evidence>
<keyword evidence="8 12" id="KW-1133">Transmembrane helix</keyword>
<dbReference type="Pfam" id="PF03100">
    <property type="entry name" value="CcmE"/>
    <property type="match status" value="1"/>
</dbReference>
<keyword evidence="7 12" id="KW-0735">Signal-anchor</keyword>
<feature type="binding site" description="covalent" evidence="12 13">
    <location>
        <position position="122"/>
    </location>
    <ligand>
        <name>heme</name>
        <dbReference type="ChEBI" id="CHEBI:30413"/>
    </ligand>
</feature>
<comment type="subcellular location">
    <subcellularLocation>
        <location evidence="1">Cell inner membrane</location>
    </subcellularLocation>
    <subcellularLocation>
        <location evidence="12">Cell membrane</location>
        <topology evidence="12">Single-pass type II membrane protein</topology>
    </subcellularLocation>
</comment>
<proteinExistence type="inferred from homology"/>
<keyword evidence="9 12" id="KW-0408">Iron</keyword>
<evidence type="ECO:0000313" key="15">
    <source>
        <dbReference type="Proteomes" id="UP000189369"/>
    </source>
</evidence>
<accession>A0A1U9JYX1</accession>
<dbReference type="EMBL" id="CP019697">
    <property type="protein sequence ID" value="AQS50944.1"/>
    <property type="molecule type" value="Genomic_DNA"/>
</dbReference>
<evidence type="ECO:0000256" key="9">
    <source>
        <dbReference type="ARBA" id="ARBA00023004"/>
    </source>
</evidence>
<dbReference type="NCBIfam" id="NF009729">
    <property type="entry name" value="PRK13254.1-3"/>
    <property type="match status" value="1"/>
</dbReference>
<evidence type="ECO:0000256" key="1">
    <source>
        <dbReference type="ARBA" id="ARBA00004533"/>
    </source>
</evidence>
<keyword evidence="10 12" id="KW-0472">Membrane</keyword>
<evidence type="ECO:0000256" key="6">
    <source>
        <dbReference type="ARBA" id="ARBA00022748"/>
    </source>
</evidence>
<evidence type="ECO:0000256" key="2">
    <source>
        <dbReference type="ARBA" id="ARBA00022475"/>
    </source>
</evidence>